<gene>
    <name evidence="4" type="ORF">LR394_29750</name>
</gene>
<evidence type="ECO:0000259" key="3">
    <source>
        <dbReference type="PROSITE" id="PS51000"/>
    </source>
</evidence>
<dbReference type="InterPro" id="IPR037171">
    <property type="entry name" value="NagB/RpiA_transferase-like"/>
</dbReference>
<dbReference type="InterPro" id="IPR036388">
    <property type="entry name" value="WH-like_DNA-bd_sf"/>
</dbReference>
<dbReference type="SMART" id="SM01134">
    <property type="entry name" value="DeoRC"/>
    <property type="match status" value="1"/>
</dbReference>
<dbReference type="Proteomes" id="UP001138997">
    <property type="component" value="Unassembled WGS sequence"/>
</dbReference>
<dbReference type="PRINTS" id="PR00037">
    <property type="entry name" value="HTHLACR"/>
</dbReference>
<accession>A0A9X1NJ36</accession>
<dbReference type="InterPro" id="IPR036390">
    <property type="entry name" value="WH_DNA-bd_sf"/>
</dbReference>
<evidence type="ECO:0000313" key="4">
    <source>
        <dbReference type="EMBL" id="MCD5315098.1"/>
    </source>
</evidence>
<dbReference type="CDD" id="cd00090">
    <property type="entry name" value="HTH_ARSR"/>
    <property type="match status" value="1"/>
</dbReference>
<dbReference type="SMART" id="SM00420">
    <property type="entry name" value="HTH_DEOR"/>
    <property type="match status" value="1"/>
</dbReference>
<dbReference type="AlphaFoldDB" id="A0A9X1NJ36"/>
<dbReference type="EMBL" id="JAJOMB010000020">
    <property type="protein sequence ID" value="MCD5315098.1"/>
    <property type="molecule type" value="Genomic_DNA"/>
</dbReference>
<keyword evidence="5" id="KW-1185">Reference proteome</keyword>
<dbReference type="InterPro" id="IPR014036">
    <property type="entry name" value="DeoR-like_C"/>
</dbReference>
<evidence type="ECO:0000256" key="2">
    <source>
        <dbReference type="ARBA" id="ARBA00023163"/>
    </source>
</evidence>
<dbReference type="SUPFAM" id="SSF100950">
    <property type="entry name" value="NagB/RpiA/CoA transferase-like"/>
    <property type="match status" value="1"/>
</dbReference>
<dbReference type="InterPro" id="IPR001034">
    <property type="entry name" value="DeoR_HTH"/>
</dbReference>
<keyword evidence="1" id="KW-0805">Transcription regulation</keyword>
<dbReference type="Pfam" id="PF08220">
    <property type="entry name" value="HTH_DeoR"/>
    <property type="match status" value="1"/>
</dbReference>
<dbReference type="InterPro" id="IPR050313">
    <property type="entry name" value="Carb_Metab_HTH_regulators"/>
</dbReference>
<feature type="domain" description="HTH deoR-type" evidence="3">
    <location>
        <begin position="7"/>
        <end position="62"/>
    </location>
</feature>
<keyword evidence="4" id="KW-0238">DNA-binding</keyword>
<dbReference type="PANTHER" id="PTHR30363:SF44">
    <property type="entry name" value="AGA OPERON TRANSCRIPTIONAL REPRESSOR-RELATED"/>
    <property type="match status" value="1"/>
</dbReference>
<dbReference type="InterPro" id="IPR011991">
    <property type="entry name" value="ArsR-like_HTH"/>
</dbReference>
<evidence type="ECO:0000313" key="5">
    <source>
        <dbReference type="Proteomes" id="UP001138997"/>
    </source>
</evidence>
<dbReference type="PANTHER" id="PTHR30363">
    <property type="entry name" value="HTH-TYPE TRANSCRIPTIONAL REGULATOR SRLR-RELATED"/>
    <property type="match status" value="1"/>
</dbReference>
<evidence type="ECO:0000256" key="1">
    <source>
        <dbReference type="ARBA" id="ARBA00023015"/>
    </source>
</evidence>
<dbReference type="PROSITE" id="PS51000">
    <property type="entry name" value="HTH_DEOR_2"/>
    <property type="match status" value="1"/>
</dbReference>
<comment type="caution">
    <text evidence="4">The sequence shown here is derived from an EMBL/GenBank/DDBJ whole genome shotgun (WGS) entry which is preliminary data.</text>
</comment>
<dbReference type="Gene3D" id="3.40.50.1360">
    <property type="match status" value="1"/>
</dbReference>
<dbReference type="Gene3D" id="1.10.10.10">
    <property type="entry name" value="Winged helix-like DNA-binding domain superfamily/Winged helix DNA-binding domain"/>
    <property type="match status" value="1"/>
</dbReference>
<dbReference type="Pfam" id="PF00455">
    <property type="entry name" value="DeoRC"/>
    <property type="match status" value="1"/>
</dbReference>
<name>A0A9X1NJ36_9ACTN</name>
<dbReference type="GO" id="GO:0003700">
    <property type="term" value="F:DNA-binding transcription factor activity"/>
    <property type="evidence" value="ECO:0007669"/>
    <property type="project" value="InterPro"/>
</dbReference>
<dbReference type="SUPFAM" id="SSF46785">
    <property type="entry name" value="Winged helix' DNA-binding domain"/>
    <property type="match status" value="1"/>
</dbReference>
<keyword evidence="2" id="KW-0804">Transcription</keyword>
<proteinExistence type="predicted"/>
<organism evidence="4 5">
    <name type="scientific">Kineosporia babensis</name>
    <dbReference type="NCBI Taxonomy" id="499548"/>
    <lineage>
        <taxon>Bacteria</taxon>
        <taxon>Bacillati</taxon>
        <taxon>Actinomycetota</taxon>
        <taxon>Actinomycetes</taxon>
        <taxon>Kineosporiales</taxon>
        <taxon>Kineosporiaceae</taxon>
        <taxon>Kineosporia</taxon>
    </lineage>
</organism>
<sequence>MVQVLSSRRRREEIVRLAETRGLAEVGEMAERFAVSPSTIRRDLARLESAGKLARTYGGAMVAQSHTEPSLQQRIGEAFSEKLAIATWAAEQIQPGESIALDAGSTTAALAHRLRSRSGVTVTTASLTVLGELTGAEGVTLHCLGGTLRPLSQALVGPIAEIALSRMSFDRVFLGADSVDAERGICEADLSQSQLKELLAARSDHVYVLAHAAKLGRRPFHAWTRFAPGWTLVTTGTGELVEPFLEQGIQVITVPGPERAEAPERGVGNW</sequence>
<dbReference type="GO" id="GO:0003677">
    <property type="term" value="F:DNA binding"/>
    <property type="evidence" value="ECO:0007669"/>
    <property type="project" value="UniProtKB-KW"/>
</dbReference>
<reference evidence="4" key="1">
    <citation type="submission" date="2021-11" db="EMBL/GenBank/DDBJ databases">
        <title>Streptomyces corallinus and Kineosporia corallina sp. nov., two new coral-derived marine actinobacteria.</title>
        <authorList>
            <person name="Buangrab K."/>
            <person name="Sutthacheep M."/>
            <person name="Yeemin T."/>
            <person name="Harunari E."/>
            <person name="Igarashi Y."/>
            <person name="Sripreechasak P."/>
            <person name="Kanchanasin P."/>
            <person name="Tanasupawat S."/>
            <person name="Phongsopitanun W."/>
        </authorList>
    </citation>
    <scope>NUCLEOTIDE SEQUENCE</scope>
    <source>
        <strain evidence="4">JCM 31032</strain>
    </source>
</reference>
<protein>
    <submittedName>
        <fullName evidence="4">DeoR/GlpR family DNA-binding transcription regulator</fullName>
    </submittedName>
</protein>